<evidence type="ECO:0000313" key="6">
    <source>
        <dbReference type="EMBL" id="KAD1839810.1"/>
    </source>
</evidence>
<dbReference type="InterPro" id="IPR044974">
    <property type="entry name" value="Disease_R_plants"/>
</dbReference>
<dbReference type="InterPro" id="IPR027417">
    <property type="entry name" value="P-loop_NTPase"/>
</dbReference>
<proteinExistence type="predicted"/>
<dbReference type="EMBL" id="SZYD01000428">
    <property type="protein sequence ID" value="KAD1839810.1"/>
    <property type="molecule type" value="Genomic_DNA"/>
</dbReference>
<keyword evidence="7" id="KW-1185">Reference proteome</keyword>
<evidence type="ECO:0000313" key="7">
    <source>
        <dbReference type="Proteomes" id="UP000326396"/>
    </source>
</evidence>
<dbReference type="InterPro" id="IPR035897">
    <property type="entry name" value="Toll_tir_struct_dom_sf"/>
</dbReference>
<dbReference type="OrthoDB" id="6161812at2759"/>
<dbReference type="Gene3D" id="3.40.50.10140">
    <property type="entry name" value="Toll/interleukin-1 receptor homology (TIR) domain"/>
    <property type="match status" value="1"/>
</dbReference>
<comment type="caution">
    <text evidence="6">The sequence shown here is derived from an EMBL/GenBank/DDBJ whole genome shotgun (WGS) entry which is preliminary data.</text>
</comment>
<feature type="region of interest" description="Disordered" evidence="3">
    <location>
        <begin position="731"/>
        <end position="772"/>
    </location>
</feature>
<dbReference type="PRINTS" id="PR00364">
    <property type="entry name" value="DISEASERSIST"/>
</dbReference>
<dbReference type="SUPFAM" id="SSF52540">
    <property type="entry name" value="P-loop containing nucleoside triphosphate hydrolases"/>
    <property type="match status" value="1"/>
</dbReference>
<reference evidence="6 7" key="1">
    <citation type="submission" date="2019-05" db="EMBL/GenBank/DDBJ databases">
        <title>Mikania micrantha, genome provides insights into the molecular mechanism of rapid growth.</title>
        <authorList>
            <person name="Liu B."/>
        </authorList>
    </citation>
    <scope>NUCLEOTIDE SEQUENCE [LARGE SCALE GENOMIC DNA]</scope>
    <source>
        <strain evidence="6">NLD-2019</strain>
        <tissue evidence="6">Leaf</tissue>
    </source>
</reference>
<organism evidence="6 7">
    <name type="scientific">Mikania micrantha</name>
    <name type="common">bitter vine</name>
    <dbReference type="NCBI Taxonomy" id="192012"/>
    <lineage>
        <taxon>Eukaryota</taxon>
        <taxon>Viridiplantae</taxon>
        <taxon>Streptophyta</taxon>
        <taxon>Embryophyta</taxon>
        <taxon>Tracheophyta</taxon>
        <taxon>Spermatophyta</taxon>
        <taxon>Magnoliopsida</taxon>
        <taxon>eudicotyledons</taxon>
        <taxon>Gunneridae</taxon>
        <taxon>Pentapetalae</taxon>
        <taxon>asterids</taxon>
        <taxon>campanulids</taxon>
        <taxon>Asterales</taxon>
        <taxon>Asteraceae</taxon>
        <taxon>Asteroideae</taxon>
        <taxon>Heliantheae alliance</taxon>
        <taxon>Eupatorieae</taxon>
        <taxon>Mikania</taxon>
    </lineage>
</organism>
<dbReference type="PANTHER" id="PTHR11017:SF313">
    <property type="entry name" value="TIR DOMAIN, P-LOOP CONTAINING NUCLEOSIDE TRIPHOSPHATE HYDROLASE"/>
    <property type="match status" value="1"/>
</dbReference>
<dbReference type="Gene3D" id="3.80.10.10">
    <property type="entry name" value="Ribonuclease Inhibitor"/>
    <property type="match status" value="1"/>
</dbReference>
<dbReference type="Gene3D" id="3.40.50.300">
    <property type="entry name" value="P-loop containing nucleotide triphosphate hydrolases"/>
    <property type="match status" value="1"/>
</dbReference>
<dbReference type="GO" id="GO:0043531">
    <property type="term" value="F:ADP binding"/>
    <property type="evidence" value="ECO:0007669"/>
    <property type="project" value="InterPro"/>
</dbReference>
<dbReference type="Proteomes" id="UP000326396">
    <property type="component" value="Unassembled WGS sequence"/>
</dbReference>
<evidence type="ECO:0000259" key="4">
    <source>
        <dbReference type="Pfam" id="PF00931"/>
    </source>
</evidence>
<evidence type="ECO:0000256" key="1">
    <source>
        <dbReference type="ARBA" id="ARBA00022614"/>
    </source>
</evidence>
<dbReference type="InterPro" id="IPR042197">
    <property type="entry name" value="Apaf_helical"/>
</dbReference>
<keyword evidence="1" id="KW-0433">Leucine-rich repeat</keyword>
<dbReference type="Pfam" id="PF00931">
    <property type="entry name" value="NB-ARC"/>
    <property type="match status" value="1"/>
</dbReference>
<dbReference type="SUPFAM" id="SSF46785">
    <property type="entry name" value="Winged helix' DNA-binding domain"/>
    <property type="match status" value="1"/>
</dbReference>
<name>A0A5N6LIC6_9ASTR</name>
<keyword evidence="2" id="KW-0677">Repeat</keyword>
<dbReference type="SUPFAM" id="SSF52058">
    <property type="entry name" value="L domain-like"/>
    <property type="match status" value="1"/>
</dbReference>
<gene>
    <name evidence="6" type="ORF">E3N88_42224</name>
</gene>
<dbReference type="InterPro" id="IPR036390">
    <property type="entry name" value="WH_DNA-bd_sf"/>
</dbReference>
<evidence type="ECO:0000256" key="2">
    <source>
        <dbReference type="ARBA" id="ARBA00022737"/>
    </source>
</evidence>
<dbReference type="PANTHER" id="PTHR11017">
    <property type="entry name" value="LEUCINE-RICH REPEAT-CONTAINING PROTEIN"/>
    <property type="match status" value="1"/>
</dbReference>
<dbReference type="InterPro" id="IPR032675">
    <property type="entry name" value="LRR_dom_sf"/>
</dbReference>
<dbReference type="Gene3D" id="1.10.8.430">
    <property type="entry name" value="Helical domain of apoptotic protease-activating factors"/>
    <property type="match status" value="1"/>
</dbReference>
<accession>A0A5N6LIC6</accession>
<evidence type="ECO:0000256" key="3">
    <source>
        <dbReference type="SAM" id="MobiDB-lite"/>
    </source>
</evidence>
<feature type="domain" description="NB-ARC" evidence="4">
    <location>
        <begin position="77"/>
        <end position="256"/>
    </location>
</feature>
<dbReference type="InterPro" id="IPR058192">
    <property type="entry name" value="WHD_ROQ1-like"/>
</dbReference>
<dbReference type="GO" id="GO:0006952">
    <property type="term" value="P:defense response"/>
    <property type="evidence" value="ECO:0007669"/>
    <property type="project" value="InterPro"/>
</dbReference>
<feature type="domain" description="Disease resistance protein Roq1-like winged-helix" evidence="5">
    <location>
        <begin position="326"/>
        <end position="397"/>
    </location>
</feature>
<dbReference type="Pfam" id="PF23282">
    <property type="entry name" value="WHD_ROQ1"/>
    <property type="match status" value="1"/>
</dbReference>
<evidence type="ECO:0000259" key="5">
    <source>
        <dbReference type="Pfam" id="PF23282"/>
    </source>
</evidence>
<dbReference type="AlphaFoldDB" id="A0A5N6LIC6"/>
<protein>
    <submittedName>
        <fullName evidence="6">Uncharacterized protein</fullName>
    </submittedName>
</protein>
<sequence length="772" mass="87265">MADHKQKMEAETDAEKRSQLAQKMDSWKMALTEVANLRGTDAKDRKETEFIQEVVADIHRRLPVPLGNTLPPLIGMDDEIESINSWLTDGSSNTVDILTVVGVGGIGKTSLAKYVFHLHSNKFQKSSFIEGINETCKKNLNGMLDLQKQLFGDISKNLQLQIHDVSVYASKIKNALAHKKVLLVLDDVGCLDQLDELLGNKAFHQGSKIIITTKDASLTERCALFDLPVQPNHEKLLLKGLYESASLELLCIHAFKSNTPEEGYKEVSEKLVKYCEGHPLALKVLGRSLQKRDVAYWEECIKVLKKEPHSQVNNAIKMSFDALLCENDKELFKHIACFFEGIDRDVTETILNSCDLKATYGITNLIERCLLSIGWNNELEMHSLIQEMGRDLVRQESPDRPWERSRIWCYEESFKVLEQKQSTGNLVGLVLDMRMLEKEKLSGSLQLKTDALSKMDKLKLLQLNYVKINGSYENVSKELRWLCMHGFHLKSIPSELPLEKVVVLDMSYSKIESFDMSYSTSQQFVSRLKGLIGLSSKDKRLLGSLKILDLSFCELLHSVGGFYLLPALERLILENCTALIEVCESIEECDELVHIDLRYCYKLKKLPKSLCKLKKVQTLLLDGCTSCQAPIEMENEKCGIGLVYDEDGKNEEEEKEDVLGYYKSWNHIIGGDLSPFQTTTGEYILEHKYFHRFSNKTYRFGIPITFGANFKAGFTCTANYRFVCTRNGPRAVRARGAPKGPHRALRPIQDRGASGDGPKPNQAARGAATGRR</sequence>
<dbReference type="InterPro" id="IPR002182">
    <property type="entry name" value="NB-ARC"/>
</dbReference>